<name>A0A1I7SRP3_BURXY</name>
<dbReference type="EMBL" id="CAJFDI010000002">
    <property type="protein sequence ID" value="CAD5217921.1"/>
    <property type="molecule type" value="Genomic_DNA"/>
</dbReference>
<dbReference type="InterPro" id="IPR036869">
    <property type="entry name" value="J_dom_sf"/>
</dbReference>
<keyword evidence="3" id="KW-1185">Reference proteome</keyword>
<evidence type="ECO:0000313" key="4">
    <source>
        <dbReference type="WBParaSite" id="BXY_1570900.1"/>
    </source>
</evidence>
<dbReference type="WBParaSite" id="BXY_1570900.1">
    <property type="protein sequence ID" value="BXY_1570900.1"/>
    <property type="gene ID" value="BXY_1570900"/>
</dbReference>
<dbReference type="SUPFAM" id="SSF46565">
    <property type="entry name" value="Chaperone J-domain"/>
    <property type="match status" value="1"/>
</dbReference>
<dbReference type="Proteomes" id="UP000582659">
    <property type="component" value="Unassembled WGS sequence"/>
</dbReference>
<evidence type="ECO:0000313" key="3">
    <source>
        <dbReference type="Proteomes" id="UP000659654"/>
    </source>
</evidence>
<sequence length="106" mass="12151">MDKESLVSHVINLKRTRTKLSLLMHPDKVTNKNLVNQIFKMASQALELFSTLYHQKFGDLVARQRTKAWLTLSEVLPDTSPNPGGVDPQKKACCEKNWNKLMKNKD</sequence>
<protein>
    <submittedName>
        <fullName evidence="1">(pine wood nematode) hypothetical protein</fullName>
    </submittedName>
</protein>
<evidence type="ECO:0000313" key="2">
    <source>
        <dbReference type="Proteomes" id="UP000095284"/>
    </source>
</evidence>
<dbReference type="AlphaFoldDB" id="A0A1I7SRP3"/>
<dbReference type="Proteomes" id="UP000095284">
    <property type="component" value="Unplaced"/>
</dbReference>
<dbReference type="EMBL" id="CAJFCV020000002">
    <property type="protein sequence ID" value="CAG9102043.1"/>
    <property type="molecule type" value="Genomic_DNA"/>
</dbReference>
<accession>A0A1I7SRP3</accession>
<gene>
    <name evidence="1" type="ORF">BXYJ_LOCUS5314</name>
</gene>
<proteinExistence type="predicted"/>
<dbReference type="Proteomes" id="UP000659654">
    <property type="component" value="Unassembled WGS sequence"/>
</dbReference>
<organism evidence="2 4">
    <name type="scientific">Bursaphelenchus xylophilus</name>
    <name type="common">Pinewood nematode worm</name>
    <name type="synonym">Aphelenchoides xylophilus</name>
    <dbReference type="NCBI Taxonomy" id="6326"/>
    <lineage>
        <taxon>Eukaryota</taxon>
        <taxon>Metazoa</taxon>
        <taxon>Ecdysozoa</taxon>
        <taxon>Nematoda</taxon>
        <taxon>Chromadorea</taxon>
        <taxon>Rhabditida</taxon>
        <taxon>Tylenchina</taxon>
        <taxon>Tylenchomorpha</taxon>
        <taxon>Aphelenchoidea</taxon>
        <taxon>Aphelenchoididae</taxon>
        <taxon>Bursaphelenchus</taxon>
    </lineage>
</organism>
<evidence type="ECO:0000313" key="1">
    <source>
        <dbReference type="EMBL" id="CAD5217921.1"/>
    </source>
</evidence>
<reference evidence="1" key="2">
    <citation type="submission" date="2020-09" db="EMBL/GenBank/DDBJ databases">
        <authorList>
            <person name="Kikuchi T."/>
        </authorList>
    </citation>
    <scope>NUCLEOTIDE SEQUENCE</scope>
    <source>
        <strain evidence="1">Ka4C1</strain>
    </source>
</reference>
<reference evidence="4" key="1">
    <citation type="submission" date="2016-11" db="UniProtKB">
        <authorList>
            <consortium name="WormBaseParasite"/>
        </authorList>
    </citation>
    <scope>IDENTIFICATION</scope>
</reference>